<dbReference type="GO" id="GO:0004176">
    <property type="term" value="F:ATP-dependent peptidase activity"/>
    <property type="evidence" value="ECO:0007669"/>
    <property type="project" value="InterPro"/>
</dbReference>
<dbReference type="InterPro" id="IPR020588">
    <property type="entry name" value="RecA_ATP-bd"/>
</dbReference>
<dbReference type="Gene3D" id="3.40.50.300">
    <property type="entry name" value="P-loop containing nucleotide triphosphate hydrolases"/>
    <property type="match status" value="2"/>
</dbReference>
<reference evidence="15 16" key="1">
    <citation type="submission" date="2019-03" db="EMBL/GenBank/DDBJ databases">
        <title>Genomic Encyclopedia of Type Strains, Phase IV (KMG-IV): sequencing the most valuable type-strain genomes for metagenomic binning, comparative biology and taxonomic classification.</title>
        <authorList>
            <person name="Goeker M."/>
        </authorList>
    </citation>
    <scope>NUCLEOTIDE SEQUENCE [LARGE SCALE GENOMIC DNA]</scope>
    <source>
        <strain evidence="15 16">DSM 25964</strain>
    </source>
</reference>
<comment type="function">
    <text evidence="13">DNA-dependent ATPase involved in processing of recombination intermediates, plays a role in repairing DNA breaks. Stimulates the branch migration of RecA-mediated strand transfer reactions, allowing the 3' invading strand to extend heteroduplex DNA faster. Binds ssDNA in the presence of ADP but not other nucleotides, has ATPase activity that is stimulated by ssDNA and various branched DNA structures, but inhibited by SSB. Does not have RecA's homology-searching function.</text>
</comment>
<dbReference type="SUPFAM" id="SSF54211">
    <property type="entry name" value="Ribosomal protein S5 domain 2-like"/>
    <property type="match status" value="1"/>
</dbReference>
<keyword evidence="7 11" id="KW-0067">ATP-binding</keyword>
<evidence type="ECO:0000256" key="13">
    <source>
        <dbReference type="RuleBase" id="RU003555"/>
    </source>
</evidence>
<evidence type="ECO:0000256" key="11">
    <source>
        <dbReference type="HAMAP-Rule" id="MF_01498"/>
    </source>
</evidence>
<evidence type="ECO:0000256" key="2">
    <source>
        <dbReference type="ARBA" id="ARBA00022741"/>
    </source>
</evidence>
<keyword evidence="5" id="KW-0378">Hydrolase</keyword>
<dbReference type="SUPFAM" id="SSF52540">
    <property type="entry name" value="P-loop containing nucleoside triphosphate hydrolases"/>
    <property type="match status" value="1"/>
</dbReference>
<keyword evidence="9 11" id="KW-0238">DNA-binding</keyword>
<dbReference type="InterPro" id="IPR020568">
    <property type="entry name" value="Ribosomal_Su5_D2-typ_SF"/>
</dbReference>
<dbReference type="HAMAP" id="MF_01498">
    <property type="entry name" value="RadA_bact"/>
    <property type="match status" value="1"/>
</dbReference>
<evidence type="ECO:0000259" key="14">
    <source>
        <dbReference type="PROSITE" id="PS50162"/>
    </source>
</evidence>
<dbReference type="Pfam" id="PF18073">
    <property type="entry name" value="Zn_ribbon_LapB"/>
    <property type="match status" value="1"/>
</dbReference>
<keyword evidence="16" id="KW-1185">Reference proteome</keyword>
<dbReference type="GO" id="GO:0005829">
    <property type="term" value="C:cytosol"/>
    <property type="evidence" value="ECO:0007669"/>
    <property type="project" value="TreeGrafter"/>
</dbReference>
<sequence>MAKGEKGRYVCSACGAAAVLWTGKCPSCGEWGALEKEPDAPVPGAPLRSSRASRVDVASVVPPERIPAGLEELDRVLGGGWVPGGVFLLGGKPGIGKSTLLLQTCGMMASAGNRVLYISGEESESQVALRARRLGSASGGLDLFCDSDLSAALFCLDGHRFFVVDSVQAMRADGAEGWAGSPGQVRASAQMCIAAAKDRGIPAVLVGHITKEGRIAGPMLLEHMVDGVLTFSGDDYSPYRMLRASKNRFGSTDELGVFEMGENGLFPVKDVSGLYWNKAEESVPGVAMTVVLEGTQPLVAEIQSLAAATAFPYPKRTGRGIDLNKIQLFTAVLEKRCGTGCGLFDIYVNVAGGLALREPGADLALCAALASAVRDVSLPEKCVFLGEVGLAGEVRPVVRLARRLHEAARLGFTRAVVSSREELAAKKAPIDIVRAATLNDALKAVMR</sequence>
<dbReference type="PROSITE" id="PS50162">
    <property type="entry name" value="RECA_2"/>
    <property type="match status" value="1"/>
</dbReference>
<dbReference type="PRINTS" id="PR01874">
    <property type="entry name" value="DNAREPAIRADA"/>
</dbReference>
<evidence type="ECO:0000313" key="16">
    <source>
        <dbReference type="Proteomes" id="UP000295066"/>
    </source>
</evidence>
<dbReference type="OrthoDB" id="9803906at2"/>
<evidence type="ECO:0000256" key="4">
    <source>
        <dbReference type="ARBA" id="ARBA00022771"/>
    </source>
</evidence>
<comment type="domain">
    <text evidence="11">The middle region has homology to RecA with ATPase motifs including the RadA KNRFG motif, while the C-terminus is homologous to Lon protease.</text>
</comment>
<dbReference type="RefSeq" id="WP_133958468.1">
    <property type="nucleotide sequence ID" value="NZ_SORI01000017.1"/>
</dbReference>
<evidence type="ECO:0000313" key="15">
    <source>
        <dbReference type="EMBL" id="TDY56762.1"/>
    </source>
</evidence>
<dbReference type="InterPro" id="IPR003593">
    <property type="entry name" value="AAA+_ATPase"/>
</dbReference>
<evidence type="ECO:0000256" key="9">
    <source>
        <dbReference type="ARBA" id="ARBA00023125"/>
    </source>
</evidence>
<comment type="function">
    <text evidence="11">Plays a role in repairing double-strand DNA breaks, probably involving stabilizing or processing branched DNA or blocked replication forks.</text>
</comment>
<evidence type="ECO:0000256" key="5">
    <source>
        <dbReference type="ARBA" id="ARBA00022801"/>
    </source>
</evidence>
<dbReference type="Pfam" id="PF13481">
    <property type="entry name" value="AAA_25"/>
    <property type="match status" value="1"/>
</dbReference>
<evidence type="ECO:0000256" key="3">
    <source>
        <dbReference type="ARBA" id="ARBA00022763"/>
    </source>
</evidence>
<feature type="domain" description="RecA family profile 1" evidence="14">
    <location>
        <begin position="62"/>
        <end position="209"/>
    </location>
</feature>
<gene>
    <name evidence="11" type="primary">radA</name>
    <name evidence="15" type="ORF">C8D99_11765</name>
</gene>
<keyword evidence="8 11" id="KW-0346">Stress response</keyword>
<dbReference type="InterPro" id="IPR004504">
    <property type="entry name" value="DNA_repair_RadA"/>
</dbReference>
<keyword evidence="1 11" id="KW-0479">Metal-binding</keyword>
<dbReference type="GO" id="GO:0003684">
    <property type="term" value="F:damaged DNA binding"/>
    <property type="evidence" value="ECO:0007669"/>
    <property type="project" value="InterPro"/>
</dbReference>
<dbReference type="EMBL" id="SORI01000017">
    <property type="protein sequence ID" value="TDY56762.1"/>
    <property type="molecule type" value="Genomic_DNA"/>
</dbReference>
<dbReference type="Proteomes" id="UP000295066">
    <property type="component" value="Unassembled WGS sequence"/>
</dbReference>
<name>A0A4R8M1X8_9BACT</name>
<feature type="region of interest" description="Lon-protease-like" evidence="11">
    <location>
        <begin position="345"/>
        <end position="447"/>
    </location>
</feature>
<dbReference type="GO" id="GO:0008270">
    <property type="term" value="F:zinc ion binding"/>
    <property type="evidence" value="ECO:0007669"/>
    <property type="project" value="UniProtKB-KW"/>
</dbReference>
<comment type="similarity">
    <text evidence="11 13">Belongs to the RecA family. RadA subfamily.</text>
</comment>
<keyword evidence="2 11" id="KW-0547">Nucleotide-binding</keyword>
<dbReference type="InterPro" id="IPR041166">
    <property type="entry name" value="Rubredoxin_2"/>
</dbReference>
<evidence type="ECO:0000256" key="6">
    <source>
        <dbReference type="ARBA" id="ARBA00022833"/>
    </source>
</evidence>
<dbReference type="PANTHER" id="PTHR32472:SF10">
    <property type="entry name" value="DNA REPAIR PROTEIN RADA-LIKE PROTEIN"/>
    <property type="match status" value="1"/>
</dbReference>
<dbReference type="GO" id="GO:0000725">
    <property type="term" value="P:recombinational repair"/>
    <property type="evidence" value="ECO:0007669"/>
    <property type="project" value="UniProtKB-UniRule"/>
</dbReference>
<evidence type="ECO:0000256" key="10">
    <source>
        <dbReference type="ARBA" id="ARBA00023204"/>
    </source>
</evidence>
<feature type="short sequence motif" description="RadA KNRFG motif" evidence="11">
    <location>
        <begin position="246"/>
        <end position="250"/>
    </location>
</feature>
<dbReference type="InterPro" id="IPR014721">
    <property type="entry name" value="Ribsml_uS5_D2-typ_fold_subgr"/>
</dbReference>
<evidence type="ECO:0000256" key="1">
    <source>
        <dbReference type="ARBA" id="ARBA00022723"/>
    </source>
</evidence>
<evidence type="ECO:0000256" key="12">
    <source>
        <dbReference type="NCBIfam" id="TIGR00416"/>
    </source>
</evidence>
<dbReference type="AlphaFoldDB" id="A0A4R8M1X8"/>
<proteinExistence type="inferred from homology"/>
<keyword evidence="10 11" id="KW-0234">DNA repair</keyword>
<dbReference type="SMART" id="SM00382">
    <property type="entry name" value="AAA"/>
    <property type="match status" value="1"/>
</dbReference>
<comment type="caution">
    <text evidence="15">The sequence shown here is derived from an EMBL/GenBank/DDBJ whole genome shotgun (WGS) entry which is preliminary data.</text>
</comment>
<dbReference type="NCBIfam" id="TIGR00416">
    <property type="entry name" value="sms"/>
    <property type="match status" value="1"/>
</dbReference>
<feature type="binding site" evidence="11">
    <location>
        <begin position="91"/>
        <end position="98"/>
    </location>
    <ligand>
        <name>ATP</name>
        <dbReference type="ChEBI" id="CHEBI:30616"/>
    </ligand>
</feature>
<evidence type="ECO:0000256" key="7">
    <source>
        <dbReference type="ARBA" id="ARBA00022840"/>
    </source>
</evidence>
<protein>
    <recommendedName>
        <fullName evidence="11 12">DNA repair protein RadA</fullName>
    </recommendedName>
</protein>
<keyword evidence="3 11" id="KW-0227">DNA damage</keyword>
<dbReference type="GO" id="GO:0005524">
    <property type="term" value="F:ATP binding"/>
    <property type="evidence" value="ECO:0007669"/>
    <property type="project" value="UniProtKB-UniRule"/>
</dbReference>
<keyword evidence="4 13" id="KW-0863">Zinc-finger</keyword>
<dbReference type="GO" id="GO:0140664">
    <property type="term" value="F:ATP-dependent DNA damage sensor activity"/>
    <property type="evidence" value="ECO:0007669"/>
    <property type="project" value="InterPro"/>
</dbReference>
<evidence type="ECO:0000256" key="8">
    <source>
        <dbReference type="ARBA" id="ARBA00023016"/>
    </source>
</evidence>
<organism evidence="15 16">
    <name type="scientific">Aminivibrio pyruvatiphilus</name>
    <dbReference type="NCBI Taxonomy" id="1005740"/>
    <lineage>
        <taxon>Bacteria</taxon>
        <taxon>Thermotogati</taxon>
        <taxon>Synergistota</taxon>
        <taxon>Synergistia</taxon>
        <taxon>Synergistales</taxon>
        <taxon>Aminobacteriaceae</taxon>
        <taxon>Aminivibrio</taxon>
    </lineage>
</organism>
<dbReference type="Gene3D" id="3.30.230.10">
    <property type="match status" value="1"/>
</dbReference>
<dbReference type="GO" id="GO:0004252">
    <property type="term" value="F:serine-type endopeptidase activity"/>
    <property type="evidence" value="ECO:0007669"/>
    <property type="project" value="InterPro"/>
</dbReference>
<dbReference type="GO" id="GO:0006508">
    <property type="term" value="P:proteolysis"/>
    <property type="evidence" value="ECO:0007669"/>
    <property type="project" value="InterPro"/>
</dbReference>
<accession>A0A4R8M1X8</accession>
<dbReference type="PANTHER" id="PTHR32472">
    <property type="entry name" value="DNA REPAIR PROTEIN RADA"/>
    <property type="match status" value="1"/>
</dbReference>
<dbReference type="InterPro" id="IPR027417">
    <property type="entry name" value="P-loop_NTPase"/>
</dbReference>
<keyword evidence="6 13" id="KW-0862">Zinc</keyword>